<dbReference type="InParanoid" id="H0EJG4"/>
<keyword evidence="2" id="KW-1185">Reference proteome</keyword>
<dbReference type="HOGENOM" id="CLU_3384871_0_0_1"/>
<proteinExistence type="predicted"/>
<accession>H0EJG4</accession>
<sequence length="33" mass="3672">MRMCPVNSKQRQCVASLIGHLFTIGLSLLDNPE</sequence>
<gene>
    <name evidence="1" type="ORF">M7I_2690</name>
</gene>
<dbReference type="EMBL" id="AGUE01000055">
    <property type="protein sequence ID" value="EHL01357.1"/>
    <property type="molecule type" value="Genomic_DNA"/>
</dbReference>
<evidence type="ECO:0000313" key="2">
    <source>
        <dbReference type="Proteomes" id="UP000005446"/>
    </source>
</evidence>
<protein>
    <submittedName>
        <fullName evidence="1">Uncharacterized protein</fullName>
    </submittedName>
</protein>
<name>H0EJG4_GLAL7</name>
<dbReference type="AlphaFoldDB" id="H0EJG4"/>
<evidence type="ECO:0000313" key="1">
    <source>
        <dbReference type="EMBL" id="EHL01357.1"/>
    </source>
</evidence>
<organism evidence="1 2">
    <name type="scientific">Glarea lozoyensis (strain ATCC 74030 / MF5533)</name>
    <dbReference type="NCBI Taxonomy" id="1104152"/>
    <lineage>
        <taxon>Eukaryota</taxon>
        <taxon>Fungi</taxon>
        <taxon>Dikarya</taxon>
        <taxon>Ascomycota</taxon>
        <taxon>Pezizomycotina</taxon>
        <taxon>Leotiomycetes</taxon>
        <taxon>Helotiales</taxon>
        <taxon>Helotiaceae</taxon>
        <taxon>Glarea</taxon>
    </lineage>
</organism>
<comment type="caution">
    <text evidence="1">The sequence shown here is derived from an EMBL/GenBank/DDBJ whole genome shotgun (WGS) entry which is preliminary data.</text>
</comment>
<dbReference type="Proteomes" id="UP000005446">
    <property type="component" value="Unassembled WGS sequence"/>
</dbReference>
<reference evidence="1 2" key="1">
    <citation type="journal article" date="2012" name="Eukaryot. Cell">
        <title>Genome sequence of the fungus Glarea lozoyensis: the first genome sequence of a species from the Helotiaceae family.</title>
        <authorList>
            <person name="Youssar L."/>
            <person name="Gruening B.A."/>
            <person name="Erxleben A."/>
            <person name="Guenther S."/>
            <person name="Huettel W."/>
        </authorList>
    </citation>
    <scope>NUCLEOTIDE SEQUENCE [LARGE SCALE GENOMIC DNA]</scope>
    <source>
        <strain evidence="2">ATCC 74030 / MF5533</strain>
    </source>
</reference>